<keyword evidence="8" id="KW-0503">Monooxygenase</keyword>
<evidence type="ECO:0000256" key="5">
    <source>
        <dbReference type="ARBA" id="ARBA00023002"/>
    </source>
</evidence>
<dbReference type="InterPro" id="IPR036396">
    <property type="entry name" value="Cyt_P450_sf"/>
</dbReference>
<dbReference type="GO" id="GO:0004497">
    <property type="term" value="F:monooxygenase activity"/>
    <property type="evidence" value="ECO:0007669"/>
    <property type="project" value="UniProtKB-KW"/>
</dbReference>
<dbReference type="Gramene" id="LPERR08G07250.1">
    <property type="protein sequence ID" value="LPERR08G07250.1"/>
    <property type="gene ID" value="LPERR08G07250"/>
</dbReference>
<evidence type="ECO:0000256" key="2">
    <source>
        <dbReference type="ARBA" id="ARBA00022692"/>
    </source>
</evidence>
<feature type="binding site" description="axial binding residue" evidence="7">
    <location>
        <position position="450"/>
    </location>
    <ligand>
        <name>heme</name>
        <dbReference type="ChEBI" id="CHEBI:30413"/>
    </ligand>
    <ligandPart>
        <name>Fe</name>
        <dbReference type="ChEBI" id="CHEBI:18248"/>
    </ligandPart>
</feature>
<dbReference type="GO" id="GO:0020037">
    <property type="term" value="F:heme binding"/>
    <property type="evidence" value="ECO:0007669"/>
    <property type="project" value="InterPro"/>
</dbReference>
<comment type="cofactor">
    <cofactor evidence="7">
        <name>heme</name>
        <dbReference type="ChEBI" id="CHEBI:30413"/>
    </cofactor>
</comment>
<dbReference type="PROSITE" id="PS00086">
    <property type="entry name" value="CYTOCHROME_P450"/>
    <property type="match status" value="1"/>
</dbReference>
<evidence type="ECO:0000256" key="8">
    <source>
        <dbReference type="RuleBase" id="RU000461"/>
    </source>
</evidence>
<dbReference type="InterPro" id="IPR017972">
    <property type="entry name" value="Cyt_P450_CS"/>
</dbReference>
<dbReference type="GO" id="GO:0016705">
    <property type="term" value="F:oxidoreductase activity, acting on paired donors, with incorporation or reduction of molecular oxygen"/>
    <property type="evidence" value="ECO:0007669"/>
    <property type="project" value="InterPro"/>
</dbReference>
<keyword evidence="11" id="KW-1185">Reference proteome</keyword>
<dbReference type="eggNOG" id="KOG0157">
    <property type="taxonomic scope" value="Eukaryota"/>
</dbReference>
<keyword evidence="2 9" id="KW-0812">Transmembrane</keyword>
<reference evidence="11" key="2">
    <citation type="submission" date="2013-12" db="EMBL/GenBank/DDBJ databases">
        <authorList>
            <person name="Yu Y."/>
            <person name="Lee S."/>
            <person name="de Baynast K."/>
            <person name="Wissotski M."/>
            <person name="Liu L."/>
            <person name="Talag J."/>
            <person name="Goicoechea J."/>
            <person name="Angelova A."/>
            <person name="Jetty R."/>
            <person name="Kudrna D."/>
            <person name="Golser W."/>
            <person name="Rivera L."/>
            <person name="Zhang J."/>
            <person name="Wing R."/>
        </authorList>
    </citation>
    <scope>NUCLEOTIDE SEQUENCE</scope>
</reference>
<evidence type="ECO:0000256" key="7">
    <source>
        <dbReference type="PIRSR" id="PIRSR602401-1"/>
    </source>
</evidence>
<evidence type="ECO:0000256" key="4">
    <source>
        <dbReference type="ARBA" id="ARBA00022989"/>
    </source>
</evidence>
<keyword evidence="3 7" id="KW-0479">Metal-binding</keyword>
<organism evidence="10 11">
    <name type="scientific">Leersia perrieri</name>
    <dbReference type="NCBI Taxonomy" id="77586"/>
    <lineage>
        <taxon>Eukaryota</taxon>
        <taxon>Viridiplantae</taxon>
        <taxon>Streptophyta</taxon>
        <taxon>Embryophyta</taxon>
        <taxon>Tracheophyta</taxon>
        <taxon>Spermatophyta</taxon>
        <taxon>Magnoliopsida</taxon>
        <taxon>Liliopsida</taxon>
        <taxon>Poales</taxon>
        <taxon>Poaceae</taxon>
        <taxon>BOP clade</taxon>
        <taxon>Oryzoideae</taxon>
        <taxon>Oryzeae</taxon>
        <taxon>Oryzinae</taxon>
        <taxon>Leersia</taxon>
    </lineage>
</organism>
<dbReference type="SUPFAM" id="SSF48264">
    <property type="entry name" value="Cytochrome P450"/>
    <property type="match status" value="1"/>
</dbReference>
<dbReference type="Pfam" id="PF00067">
    <property type="entry name" value="p450"/>
    <property type="match status" value="1"/>
</dbReference>
<keyword evidence="7 8" id="KW-0349">Heme</keyword>
<evidence type="ECO:0000256" key="9">
    <source>
        <dbReference type="SAM" id="Phobius"/>
    </source>
</evidence>
<evidence type="ECO:0000256" key="1">
    <source>
        <dbReference type="ARBA" id="ARBA00010617"/>
    </source>
</evidence>
<dbReference type="GO" id="GO:0005506">
    <property type="term" value="F:iron ion binding"/>
    <property type="evidence" value="ECO:0007669"/>
    <property type="project" value="InterPro"/>
</dbReference>
<dbReference type="Gene3D" id="1.10.630.10">
    <property type="entry name" value="Cytochrome P450"/>
    <property type="match status" value="1"/>
</dbReference>
<sequence>MAFTSMQEQLFYSILLPIVLVLLAVPLHFIVKNNKNKNPYIPTEWPLVGMLPGMIANRHNFHDFAAAMLVAAGHNFEVRGPPASSMRFFTTSDPENVRHIFTTNFDNYPKGEDFADVFGVLAGTIFAADAEAWRRQRARIHHVLTRPELVSSMERSCHDKVATRLGAVACTRGEHRHGVRHGGLVGCLLSPDMLPMLLAGALDTLMEVALYRHSMPAFCWKLMKRLNVGGERKYAEAEALLRMFVGERIAGRIAGDDSLVTTVDILSYYIDDPEFRDDAGEPTDFFIRTIVNFMVALRDPMSSALPWLVYNLATHRHAMSAIRDELAPIAARKSAGAGRDMIIFEPEDTKHLAYHKAALFESLRLYPIGPIERKEAAADDVLPSGHTVRAGDTMLVSVYGMGRLVDVWGDDCRDYRPERWLTFKNGDGNYKVRHVPSYKFMSFNTGPRSCLGKKVAVATITPVVATLLWNFDVEVMAGHVVEPKLSVVMQMKNGFLVKVKKRHEIPTI</sequence>
<evidence type="ECO:0008006" key="12">
    <source>
        <dbReference type="Google" id="ProtNLM"/>
    </source>
</evidence>
<dbReference type="PRINTS" id="PR00463">
    <property type="entry name" value="EP450I"/>
</dbReference>
<evidence type="ECO:0000256" key="3">
    <source>
        <dbReference type="ARBA" id="ARBA00022723"/>
    </source>
</evidence>
<dbReference type="AlphaFoldDB" id="A0A0D9X5Z9"/>
<keyword evidence="9" id="KW-0472">Membrane</keyword>
<dbReference type="GO" id="GO:0006629">
    <property type="term" value="P:lipid metabolic process"/>
    <property type="evidence" value="ECO:0007669"/>
    <property type="project" value="UniProtKB-ARBA"/>
</dbReference>
<dbReference type="PANTHER" id="PTHR24296">
    <property type="entry name" value="CYTOCHROME P450"/>
    <property type="match status" value="1"/>
</dbReference>
<feature type="transmembrane region" description="Helical" evidence="9">
    <location>
        <begin position="12"/>
        <end position="31"/>
    </location>
</feature>
<keyword evidence="6 7" id="KW-0408">Iron</keyword>
<evidence type="ECO:0000256" key="6">
    <source>
        <dbReference type="ARBA" id="ARBA00023004"/>
    </source>
</evidence>
<reference evidence="10 11" key="1">
    <citation type="submission" date="2012-08" db="EMBL/GenBank/DDBJ databases">
        <title>Oryza genome evolution.</title>
        <authorList>
            <person name="Wing R.A."/>
        </authorList>
    </citation>
    <scope>NUCLEOTIDE SEQUENCE</scope>
</reference>
<comment type="similarity">
    <text evidence="1 8">Belongs to the cytochrome P450 family.</text>
</comment>
<keyword evidence="4 9" id="KW-1133">Transmembrane helix</keyword>
<dbReference type="InterPro" id="IPR002401">
    <property type="entry name" value="Cyt_P450_E_grp-I"/>
</dbReference>
<keyword evidence="5 8" id="KW-0560">Oxidoreductase</keyword>
<accession>A0A0D9X5Z9</accession>
<reference evidence="10" key="3">
    <citation type="submission" date="2015-04" db="UniProtKB">
        <authorList>
            <consortium name="EnsemblPlants"/>
        </authorList>
    </citation>
    <scope>IDENTIFICATION</scope>
</reference>
<evidence type="ECO:0000313" key="11">
    <source>
        <dbReference type="Proteomes" id="UP000032180"/>
    </source>
</evidence>
<dbReference type="EnsemblPlants" id="LPERR08G07250.1">
    <property type="protein sequence ID" value="LPERR08G07250.1"/>
    <property type="gene ID" value="LPERR08G07250"/>
</dbReference>
<dbReference type="HOGENOM" id="CLU_001570_27_2_1"/>
<evidence type="ECO:0000313" key="10">
    <source>
        <dbReference type="EnsemblPlants" id="LPERR08G07250.1"/>
    </source>
</evidence>
<dbReference type="PRINTS" id="PR00385">
    <property type="entry name" value="P450"/>
</dbReference>
<dbReference type="InterPro" id="IPR001128">
    <property type="entry name" value="Cyt_P450"/>
</dbReference>
<dbReference type="Proteomes" id="UP000032180">
    <property type="component" value="Chromosome 8"/>
</dbReference>
<protein>
    <recommendedName>
        <fullName evidence="12">Cytochrome P450</fullName>
    </recommendedName>
</protein>
<dbReference type="STRING" id="77586.A0A0D9X5Z9"/>
<name>A0A0D9X5Z9_9ORYZ</name>
<proteinExistence type="inferred from homology"/>